<dbReference type="Proteomes" id="UP000067626">
    <property type="component" value="Chromosome"/>
</dbReference>
<dbReference type="STRING" id="52.CMC5_006140"/>
<dbReference type="EMBL" id="CP012159">
    <property type="protein sequence ID" value="AKT36498.1"/>
    <property type="molecule type" value="Genomic_DNA"/>
</dbReference>
<dbReference type="AlphaFoldDB" id="A0A0K1E7E5"/>
<dbReference type="PRINTS" id="PR01438">
    <property type="entry name" value="UNVRSLSTRESS"/>
</dbReference>
<comment type="similarity">
    <text evidence="1">Belongs to the universal stress protein A family.</text>
</comment>
<evidence type="ECO:0000313" key="3">
    <source>
        <dbReference type="EMBL" id="AKT36498.1"/>
    </source>
</evidence>
<reference evidence="3 4" key="1">
    <citation type="submission" date="2015-07" db="EMBL/GenBank/DDBJ databases">
        <title>Genome analysis of myxobacterium Chondromyces crocatus Cm c5 reveals a high potential for natural compound synthesis and the genetic basis for the loss of fruiting body formation.</title>
        <authorList>
            <person name="Zaburannyi N."/>
            <person name="Bunk B."/>
            <person name="Maier J."/>
            <person name="Overmann J."/>
            <person name="Mueller R."/>
        </authorList>
    </citation>
    <scope>NUCLEOTIDE SEQUENCE [LARGE SCALE GENOMIC DNA]</scope>
    <source>
        <strain evidence="3 4">Cm c5</strain>
    </source>
</reference>
<dbReference type="CDD" id="cd00293">
    <property type="entry name" value="USP-like"/>
    <property type="match status" value="1"/>
</dbReference>
<feature type="domain" description="UspA" evidence="2">
    <location>
        <begin position="35"/>
        <end position="170"/>
    </location>
</feature>
<evidence type="ECO:0000256" key="1">
    <source>
        <dbReference type="ARBA" id="ARBA00008791"/>
    </source>
</evidence>
<protein>
    <recommendedName>
        <fullName evidence="2">UspA domain-containing protein</fullName>
    </recommendedName>
</protein>
<keyword evidence="4" id="KW-1185">Reference proteome</keyword>
<dbReference type="KEGG" id="ccro:CMC5_006140"/>
<dbReference type="PANTHER" id="PTHR46268:SF6">
    <property type="entry name" value="UNIVERSAL STRESS PROTEIN UP12"/>
    <property type="match status" value="1"/>
</dbReference>
<organism evidence="3 4">
    <name type="scientific">Chondromyces crocatus</name>
    <dbReference type="NCBI Taxonomy" id="52"/>
    <lineage>
        <taxon>Bacteria</taxon>
        <taxon>Pseudomonadati</taxon>
        <taxon>Myxococcota</taxon>
        <taxon>Polyangia</taxon>
        <taxon>Polyangiales</taxon>
        <taxon>Polyangiaceae</taxon>
        <taxon>Chondromyces</taxon>
    </lineage>
</organism>
<proteinExistence type="inferred from homology"/>
<evidence type="ECO:0000259" key="2">
    <source>
        <dbReference type="Pfam" id="PF00582"/>
    </source>
</evidence>
<dbReference type="InterPro" id="IPR006016">
    <property type="entry name" value="UspA"/>
</dbReference>
<gene>
    <name evidence="3" type="ORF">CMC5_006140</name>
</gene>
<dbReference type="Gene3D" id="3.40.50.620">
    <property type="entry name" value="HUPs"/>
    <property type="match status" value="1"/>
</dbReference>
<sequence length="198" mass="21240">MRDEASSTSPPSRLCADSVPLPSGRRVRCVRPYIVVVAMDLSEPGGRAWRFAFDLADMRGETEIHAVVVGPRRVAPAVRDVATHSVSTAPLSTPSLRVLQHQSANGQARLMAMHFRVGPADRAIVGLAEELDADLIVIGTHPTSLLQRLLGGCTAERIARNAPCPVVVVRPKRHDGEEAPSATWEAETAAARYRLGAA</sequence>
<evidence type="ECO:0000313" key="4">
    <source>
        <dbReference type="Proteomes" id="UP000067626"/>
    </source>
</evidence>
<dbReference type="SUPFAM" id="SSF52402">
    <property type="entry name" value="Adenine nucleotide alpha hydrolases-like"/>
    <property type="match status" value="1"/>
</dbReference>
<dbReference type="Pfam" id="PF00582">
    <property type="entry name" value="Usp"/>
    <property type="match status" value="1"/>
</dbReference>
<dbReference type="InterPro" id="IPR014729">
    <property type="entry name" value="Rossmann-like_a/b/a_fold"/>
</dbReference>
<dbReference type="PANTHER" id="PTHR46268">
    <property type="entry name" value="STRESS RESPONSE PROTEIN NHAX"/>
    <property type="match status" value="1"/>
</dbReference>
<dbReference type="OrthoDB" id="9788959at2"/>
<dbReference type="InterPro" id="IPR006015">
    <property type="entry name" value="Universal_stress_UspA"/>
</dbReference>
<name>A0A0K1E7E5_CHOCO</name>
<accession>A0A0K1E7E5</accession>